<dbReference type="PANTHER" id="PTHR31668">
    <property type="entry name" value="GLUCOSE TRANSPORT TRANSCRIPTION REGULATOR RGT1-RELATED-RELATED"/>
    <property type="match status" value="1"/>
</dbReference>
<keyword evidence="4" id="KW-1185">Reference proteome</keyword>
<name>A0A2S5BG22_9BASI</name>
<dbReference type="InterPro" id="IPR050797">
    <property type="entry name" value="Carb_Metab_Trans_Reg"/>
</dbReference>
<dbReference type="GO" id="GO:0000981">
    <property type="term" value="F:DNA-binding transcription factor activity, RNA polymerase II-specific"/>
    <property type="evidence" value="ECO:0007669"/>
    <property type="project" value="InterPro"/>
</dbReference>
<dbReference type="OrthoDB" id="39175at2759"/>
<protein>
    <recommendedName>
        <fullName evidence="2">Zn(2)-C6 fungal-type domain-containing protein</fullName>
    </recommendedName>
</protein>
<dbReference type="GO" id="GO:0008270">
    <property type="term" value="F:zinc ion binding"/>
    <property type="evidence" value="ECO:0007669"/>
    <property type="project" value="InterPro"/>
</dbReference>
<dbReference type="CDD" id="cd00067">
    <property type="entry name" value="GAL4"/>
    <property type="match status" value="1"/>
</dbReference>
<evidence type="ECO:0000259" key="2">
    <source>
        <dbReference type="PROSITE" id="PS50048"/>
    </source>
</evidence>
<dbReference type="AlphaFoldDB" id="A0A2S5BG22"/>
<feature type="domain" description="Zn(2)-C6 fungal-type" evidence="2">
    <location>
        <begin position="23"/>
        <end position="55"/>
    </location>
</feature>
<dbReference type="PROSITE" id="PS00463">
    <property type="entry name" value="ZN2_CY6_FUNGAL_1"/>
    <property type="match status" value="1"/>
</dbReference>
<accession>A0A2S5BG22</accession>
<dbReference type="Pfam" id="PF00172">
    <property type="entry name" value="Zn_clus"/>
    <property type="match status" value="1"/>
</dbReference>
<gene>
    <name evidence="3" type="ORF">BMF94_1333</name>
</gene>
<dbReference type="SMART" id="SM00066">
    <property type="entry name" value="GAL4"/>
    <property type="match status" value="1"/>
</dbReference>
<proteinExistence type="predicted"/>
<dbReference type="SUPFAM" id="SSF57701">
    <property type="entry name" value="Zn2/Cys6 DNA-binding domain"/>
    <property type="match status" value="1"/>
</dbReference>
<dbReference type="EMBL" id="PJQD01000013">
    <property type="protein sequence ID" value="POY75710.1"/>
    <property type="molecule type" value="Genomic_DNA"/>
</dbReference>
<dbReference type="InterPro" id="IPR036864">
    <property type="entry name" value="Zn2-C6_fun-type_DNA-bd_sf"/>
</dbReference>
<dbReference type="InterPro" id="IPR001138">
    <property type="entry name" value="Zn2Cys6_DnaBD"/>
</dbReference>
<keyword evidence="1" id="KW-0539">Nucleus</keyword>
<dbReference type="STRING" id="741276.A0A2S5BG22"/>
<dbReference type="Gene3D" id="4.10.240.10">
    <property type="entry name" value="Zn(2)-C6 fungal-type DNA-binding domain"/>
    <property type="match status" value="1"/>
</dbReference>
<organism evidence="3 4">
    <name type="scientific">Rhodotorula taiwanensis</name>
    <dbReference type="NCBI Taxonomy" id="741276"/>
    <lineage>
        <taxon>Eukaryota</taxon>
        <taxon>Fungi</taxon>
        <taxon>Dikarya</taxon>
        <taxon>Basidiomycota</taxon>
        <taxon>Pucciniomycotina</taxon>
        <taxon>Microbotryomycetes</taxon>
        <taxon>Sporidiobolales</taxon>
        <taxon>Sporidiobolaceae</taxon>
        <taxon>Rhodotorula</taxon>
    </lineage>
</organism>
<evidence type="ECO:0000313" key="4">
    <source>
        <dbReference type="Proteomes" id="UP000237144"/>
    </source>
</evidence>
<reference evidence="3 4" key="1">
    <citation type="journal article" date="2018" name="Front. Microbiol.">
        <title>Prospects for Fungal Bioremediation of Acidic Radioactive Waste Sites: Characterization and Genome Sequence of Rhodotorula taiwanensis MD1149.</title>
        <authorList>
            <person name="Tkavc R."/>
            <person name="Matrosova V.Y."/>
            <person name="Grichenko O.E."/>
            <person name="Gostincar C."/>
            <person name="Volpe R.P."/>
            <person name="Klimenkova P."/>
            <person name="Gaidamakova E.K."/>
            <person name="Zhou C.E."/>
            <person name="Stewart B.J."/>
            <person name="Lyman M.G."/>
            <person name="Malfatti S.A."/>
            <person name="Rubinfeld B."/>
            <person name="Courtot M."/>
            <person name="Singh J."/>
            <person name="Dalgard C.L."/>
            <person name="Hamilton T."/>
            <person name="Frey K.G."/>
            <person name="Gunde-Cimerman N."/>
            <person name="Dugan L."/>
            <person name="Daly M.J."/>
        </authorList>
    </citation>
    <scope>NUCLEOTIDE SEQUENCE [LARGE SCALE GENOMIC DNA]</scope>
    <source>
        <strain evidence="3 4">MD1149</strain>
    </source>
</reference>
<evidence type="ECO:0000256" key="1">
    <source>
        <dbReference type="ARBA" id="ARBA00023242"/>
    </source>
</evidence>
<comment type="caution">
    <text evidence="3">The sequence shown here is derived from an EMBL/GenBank/DDBJ whole genome shotgun (WGS) entry which is preliminary data.</text>
</comment>
<dbReference type="PROSITE" id="PS50048">
    <property type="entry name" value="ZN2_CY6_FUNGAL_2"/>
    <property type="match status" value="1"/>
</dbReference>
<evidence type="ECO:0000313" key="3">
    <source>
        <dbReference type="EMBL" id="POY75710.1"/>
    </source>
</evidence>
<sequence length="479" mass="52279">MPRDDNLSAASTSTGRQLPVALSCETCRLRKIKCTRLDGTDSCAGCLKKGIQCVFLHRPKTRRRTGKNVEAARAQFGPATPSSNTGSEQIAATRTPLPLVSAQERLARQELVGAFGSKIVDVYVKSGHDRSTWPEVDLPLVDLWDLKLRYNRCGQRLDQLSTADQLVFRIICAYAAQSCLPDQLAGNSRRGITHEIKTEFETYADSIGIWRQTDPDNLVPLFLGYKAKETEDLTAEEAAPYLEAAIAQWRRLVRRESPASRQIADSLPTSLRWSLVVADCYGAAERRHTPLLMQAALGISASAPMRCVYDAILVFALLAHDVASYSSSLACAIESLQPLWSGLDSLYAWAQDALLVYATDIWSSAITLEFSIAEHIRSILSRVAAPANHGVGLTNTNHLASLVSLCAIANQRILTAITSNLRIVRTRHNPPLHTLGVMPALILGIGRVLDIGQAFAGAPAQDRSLFPSGPQEKLESLSL</sequence>
<dbReference type="Proteomes" id="UP000237144">
    <property type="component" value="Unassembled WGS sequence"/>
</dbReference>